<dbReference type="SUPFAM" id="SSF54928">
    <property type="entry name" value="RNA-binding domain, RBD"/>
    <property type="match status" value="2"/>
</dbReference>
<feature type="compositionally biased region" description="Polar residues" evidence="8">
    <location>
        <begin position="348"/>
        <end position="371"/>
    </location>
</feature>
<organism evidence="10 11">
    <name type="scientific">Cerrena zonata</name>
    <dbReference type="NCBI Taxonomy" id="2478898"/>
    <lineage>
        <taxon>Eukaryota</taxon>
        <taxon>Fungi</taxon>
        <taxon>Dikarya</taxon>
        <taxon>Basidiomycota</taxon>
        <taxon>Agaricomycotina</taxon>
        <taxon>Agaricomycetes</taxon>
        <taxon>Polyporales</taxon>
        <taxon>Cerrenaceae</taxon>
        <taxon>Cerrena</taxon>
    </lineage>
</organism>
<dbReference type="InterPro" id="IPR035979">
    <property type="entry name" value="RBD_domain_sf"/>
</dbReference>
<feature type="domain" description="RRM" evidence="9">
    <location>
        <begin position="160"/>
        <end position="259"/>
    </location>
</feature>
<dbReference type="InterPro" id="IPR012677">
    <property type="entry name" value="Nucleotide-bd_a/b_plait_sf"/>
</dbReference>
<dbReference type="PANTHER" id="PTHR23236:SF25">
    <property type="entry name" value="RNA-BINDING PROTEIN 34"/>
    <property type="match status" value="1"/>
</dbReference>
<evidence type="ECO:0000313" key="11">
    <source>
        <dbReference type="Proteomes" id="UP001385951"/>
    </source>
</evidence>
<dbReference type="Pfam" id="PF00076">
    <property type="entry name" value="RRM_1"/>
    <property type="match status" value="1"/>
</dbReference>
<keyword evidence="11" id="KW-1185">Reference proteome</keyword>
<name>A0AAW0FIC9_9APHY</name>
<evidence type="ECO:0000256" key="7">
    <source>
        <dbReference type="PROSITE-ProRule" id="PRU00176"/>
    </source>
</evidence>
<evidence type="ECO:0000256" key="1">
    <source>
        <dbReference type="ARBA" id="ARBA00002475"/>
    </source>
</evidence>
<feature type="region of interest" description="Disordered" evidence="8">
    <location>
        <begin position="346"/>
        <end position="475"/>
    </location>
</feature>
<keyword evidence="5 7" id="KW-0694">RNA-binding</keyword>
<evidence type="ECO:0000259" key="9">
    <source>
        <dbReference type="PROSITE" id="PS50102"/>
    </source>
</evidence>
<feature type="compositionally biased region" description="Acidic residues" evidence="8">
    <location>
        <begin position="42"/>
        <end position="64"/>
    </location>
</feature>
<dbReference type="Proteomes" id="UP001385951">
    <property type="component" value="Unassembled WGS sequence"/>
</dbReference>
<evidence type="ECO:0000256" key="4">
    <source>
        <dbReference type="ARBA" id="ARBA00015520"/>
    </source>
</evidence>
<feature type="compositionally biased region" description="Basic and acidic residues" evidence="8">
    <location>
        <begin position="133"/>
        <end position="146"/>
    </location>
</feature>
<feature type="compositionally biased region" description="Basic and acidic residues" evidence="8">
    <location>
        <begin position="454"/>
        <end position="466"/>
    </location>
</feature>
<comment type="function">
    <text evidence="1">Involved in pre-25S rRNA processing.</text>
</comment>
<feature type="region of interest" description="Disordered" evidence="8">
    <location>
        <begin position="23"/>
        <end position="146"/>
    </location>
</feature>
<feature type="domain" description="RRM" evidence="9">
    <location>
        <begin position="267"/>
        <end position="350"/>
    </location>
</feature>
<protein>
    <recommendedName>
        <fullName evidence="4">Nucleolar protein 12</fullName>
    </recommendedName>
</protein>
<dbReference type="Gene3D" id="3.30.70.330">
    <property type="match status" value="2"/>
</dbReference>
<sequence>MSAFSSLFGAEPLKVDQEVATLFKASSGPVSRKNLPSRTEIDIESEEEEESGSDEESEEEEKEDEQPAKKKAKTQKDENYDLEAKYFDKLYNEPEKEEEKKEKKEKVEEEKEEKEEKEESDSDSDSEGEGEGEESKESKEKSTKAKTIDLKEQELEKAEKTVFVGNVSNGVITSRQTYKRFKKLFSEYGKILSIRFRSISFNDAVPRKVAFARKSLHDARDTVNAYVVFQNKEESLKATKELNASIFDDNHIRVDHITHPSPKDNKRTIFVGNLDFEEQEETLWRYFNKNTNNDVESVRVVRDSKTNLGKGFALVQFKDTLSVNKALLLNDKPMNDEKKLRKLRISRAKTNAKPSILSPNHIDNQKGSNQKKNIKVKKPRHKNSENLSDQQKTKLGRAQSVLGKADRATVGKSKTIVEGQRAHKGDSIAGIKGLKSDRERKRNQKGNVKKPRIRERSTKFKQERAQMKNYNVAKY</sequence>
<evidence type="ECO:0000256" key="2">
    <source>
        <dbReference type="ARBA" id="ARBA00004604"/>
    </source>
</evidence>
<dbReference type="SMART" id="SM00360">
    <property type="entry name" value="RRM"/>
    <property type="match status" value="2"/>
</dbReference>
<comment type="caution">
    <text evidence="10">The sequence shown here is derived from an EMBL/GenBank/DDBJ whole genome shotgun (WGS) entry which is preliminary data.</text>
</comment>
<dbReference type="GO" id="GO:0000463">
    <property type="term" value="P:maturation of LSU-rRNA from tricistronic rRNA transcript (SSU-rRNA, 5.8S rRNA, LSU-rRNA)"/>
    <property type="evidence" value="ECO:0007669"/>
    <property type="project" value="TreeGrafter"/>
</dbReference>
<evidence type="ECO:0000256" key="8">
    <source>
        <dbReference type="SAM" id="MobiDB-lite"/>
    </source>
</evidence>
<comment type="similarity">
    <text evidence="3">Belongs to the RRM RBM34 family.</text>
</comment>
<dbReference type="EMBL" id="JASBNA010000095">
    <property type="protein sequence ID" value="KAK7677116.1"/>
    <property type="molecule type" value="Genomic_DNA"/>
</dbReference>
<feature type="compositionally biased region" description="Basic residues" evidence="8">
    <location>
        <begin position="372"/>
        <end position="381"/>
    </location>
</feature>
<evidence type="ECO:0000313" key="10">
    <source>
        <dbReference type="EMBL" id="KAK7677116.1"/>
    </source>
</evidence>
<dbReference type="PANTHER" id="PTHR23236">
    <property type="entry name" value="EUKARYOTIC TRANSLATION INITIATION FACTOR 4B/4H"/>
    <property type="match status" value="1"/>
</dbReference>
<feature type="compositionally biased region" description="Basic residues" evidence="8">
    <location>
        <begin position="441"/>
        <end position="453"/>
    </location>
</feature>
<dbReference type="AlphaFoldDB" id="A0AAW0FIC9"/>
<reference evidence="10 11" key="1">
    <citation type="submission" date="2022-09" db="EMBL/GenBank/DDBJ databases">
        <authorList>
            <person name="Palmer J.M."/>
        </authorList>
    </citation>
    <scope>NUCLEOTIDE SEQUENCE [LARGE SCALE GENOMIC DNA]</scope>
    <source>
        <strain evidence="10 11">DSM 7382</strain>
    </source>
</reference>
<dbReference type="GO" id="GO:0019843">
    <property type="term" value="F:rRNA binding"/>
    <property type="evidence" value="ECO:0007669"/>
    <property type="project" value="TreeGrafter"/>
</dbReference>
<dbReference type="InterPro" id="IPR000504">
    <property type="entry name" value="RRM_dom"/>
</dbReference>
<comment type="subcellular location">
    <subcellularLocation>
        <location evidence="2">Nucleus</location>
        <location evidence="2">Nucleolus</location>
    </subcellularLocation>
</comment>
<evidence type="ECO:0000256" key="5">
    <source>
        <dbReference type="ARBA" id="ARBA00022884"/>
    </source>
</evidence>
<dbReference type="GO" id="GO:0005730">
    <property type="term" value="C:nucleolus"/>
    <property type="evidence" value="ECO:0007669"/>
    <property type="project" value="UniProtKB-SubCell"/>
</dbReference>
<accession>A0AAW0FIC9</accession>
<proteinExistence type="inferred from homology"/>
<evidence type="ECO:0000256" key="6">
    <source>
        <dbReference type="ARBA" id="ARBA00023242"/>
    </source>
</evidence>
<feature type="compositionally biased region" description="Basic and acidic residues" evidence="8">
    <location>
        <begin position="74"/>
        <end position="109"/>
    </location>
</feature>
<evidence type="ECO:0000256" key="3">
    <source>
        <dbReference type="ARBA" id="ARBA00007077"/>
    </source>
</evidence>
<gene>
    <name evidence="10" type="ORF">QCA50_019930</name>
</gene>
<feature type="compositionally biased region" description="Acidic residues" evidence="8">
    <location>
        <begin position="110"/>
        <end position="132"/>
    </location>
</feature>
<keyword evidence="6" id="KW-0539">Nucleus</keyword>
<dbReference type="PROSITE" id="PS50102">
    <property type="entry name" value="RRM"/>
    <property type="match status" value="2"/>
</dbReference>